<dbReference type="EMBL" id="CM002290">
    <property type="protein sequence ID" value="ESW25544.1"/>
    <property type="molecule type" value="Genomic_DNA"/>
</dbReference>
<dbReference type="OMA" id="ENCESQG"/>
<dbReference type="Gramene" id="ESW25543">
    <property type="protein sequence ID" value="ESW25543"/>
    <property type="gene ID" value="PHAVU_003G045000g"/>
</dbReference>
<dbReference type="PANTHER" id="PTHR10358:SF6">
    <property type="entry name" value="ENDOSULFINE, ISOFORM A"/>
    <property type="match status" value="1"/>
</dbReference>
<comment type="similarity">
    <text evidence="1 2">Belongs to the endosulfine family.</text>
</comment>
<evidence type="ECO:0000313" key="5">
    <source>
        <dbReference type="Proteomes" id="UP000000226"/>
    </source>
</evidence>
<dbReference type="OrthoDB" id="912757at2759"/>
<accession>V7C5X3</accession>
<dbReference type="GO" id="GO:0004864">
    <property type="term" value="F:protein phosphatase inhibitor activity"/>
    <property type="evidence" value="ECO:0007669"/>
    <property type="project" value="TreeGrafter"/>
</dbReference>
<dbReference type="Proteomes" id="UP000000226">
    <property type="component" value="Chromosome 3"/>
</dbReference>
<dbReference type="Gramene" id="ESW25544">
    <property type="protein sequence ID" value="ESW25544"/>
    <property type="gene ID" value="PHAVU_003G045000g"/>
</dbReference>
<dbReference type="InterPro" id="IPR006760">
    <property type="entry name" value="Endosulphine"/>
</dbReference>
<keyword evidence="5" id="KW-1185">Reference proteome</keyword>
<dbReference type="EMBL" id="CM002290">
    <property type="protein sequence ID" value="ESW25543.1"/>
    <property type="molecule type" value="Genomic_DNA"/>
</dbReference>
<dbReference type="AlphaFoldDB" id="V7C5X3"/>
<evidence type="ECO:0000256" key="2">
    <source>
        <dbReference type="RuleBase" id="RU363120"/>
    </source>
</evidence>
<sequence>MSGAEVPNVKKKEEAGDDSPKNEVHSQIPVDDLKDDNPMPSSQEEEHVIKKKYGGMMPKKPPLISKDHERAYFDSADWALGKQGAQKPKGPLEALRPKLQPTQQHARSRRSAYAPADDSEGEGGSSNISAEEDNGTEDVGGDAPQDQSPR</sequence>
<evidence type="ECO:0000256" key="1">
    <source>
        <dbReference type="ARBA" id="ARBA00010520"/>
    </source>
</evidence>
<organism evidence="4 5">
    <name type="scientific">Phaseolus vulgaris</name>
    <name type="common">Kidney bean</name>
    <name type="synonym">French bean</name>
    <dbReference type="NCBI Taxonomy" id="3885"/>
    <lineage>
        <taxon>Eukaryota</taxon>
        <taxon>Viridiplantae</taxon>
        <taxon>Streptophyta</taxon>
        <taxon>Embryophyta</taxon>
        <taxon>Tracheophyta</taxon>
        <taxon>Spermatophyta</taxon>
        <taxon>Magnoliopsida</taxon>
        <taxon>eudicotyledons</taxon>
        <taxon>Gunneridae</taxon>
        <taxon>Pentapetalae</taxon>
        <taxon>rosids</taxon>
        <taxon>fabids</taxon>
        <taxon>Fabales</taxon>
        <taxon>Fabaceae</taxon>
        <taxon>Papilionoideae</taxon>
        <taxon>50 kb inversion clade</taxon>
        <taxon>NPAAA clade</taxon>
        <taxon>indigoferoid/millettioid clade</taxon>
        <taxon>Phaseoleae</taxon>
        <taxon>Phaseolus</taxon>
    </lineage>
</organism>
<feature type="compositionally biased region" description="Acidic residues" evidence="3">
    <location>
        <begin position="130"/>
        <end position="140"/>
    </location>
</feature>
<gene>
    <name evidence="4" type="ORF">PHAVU_003G045000g</name>
</gene>
<feature type="compositionally biased region" description="Basic and acidic residues" evidence="3">
    <location>
        <begin position="8"/>
        <end position="24"/>
    </location>
</feature>
<dbReference type="STRING" id="3885.V7C5X3"/>
<feature type="region of interest" description="Disordered" evidence="3">
    <location>
        <begin position="1"/>
        <end position="150"/>
    </location>
</feature>
<evidence type="ECO:0008006" key="6">
    <source>
        <dbReference type="Google" id="ProtNLM"/>
    </source>
</evidence>
<evidence type="ECO:0000256" key="3">
    <source>
        <dbReference type="SAM" id="MobiDB-lite"/>
    </source>
</evidence>
<reference evidence="5" key="2">
    <citation type="journal article" date="2014" name="Nat. Genet.">
        <title>A reference genome for common bean and genome-wide analysis of dual domestications.</title>
        <authorList>
            <person name="Schmutz J."/>
            <person name="McClean P.E."/>
            <person name="Mamidi S."/>
            <person name="Wu G.A."/>
            <person name="Cannon S.B."/>
            <person name="Grimwood J."/>
            <person name="Jenkins J."/>
            <person name="Shu S."/>
            <person name="Song Q."/>
            <person name="Chavarro C."/>
            <person name="Torres-Torres M."/>
            <person name="Geffroy V."/>
            <person name="Moghaddam S.M."/>
            <person name="Gao D."/>
            <person name="Abernathy B."/>
            <person name="Barry K."/>
            <person name="Blair M."/>
            <person name="Brick M.A."/>
            <person name="Chovatia M."/>
            <person name="Gepts P."/>
            <person name="Goodstein D.M."/>
            <person name="Gonzales M."/>
            <person name="Hellsten U."/>
            <person name="Hyten D.L."/>
            <person name="Jia G."/>
            <person name="Kelly J.D."/>
            <person name="Kudrna D."/>
            <person name="Lee R."/>
            <person name="Richard M.M."/>
            <person name="Miklas P.N."/>
            <person name="Osorno J.M."/>
            <person name="Rodrigues J."/>
            <person name="Thareau V."/>
            <person name="Urrea C.A."/>
            <person name="Wang M."/>
            <person name="Yu Y."/>
            <person name="Zhang M."/>
            <person name="Wing R.A."/>
            <person name="Cregan P.B."/>
            <person name="Rokhsar D.S."/>
            <person name="Jackson S.A."/>
        </authorList>
    </citation>
    <scope>NUCLEOTIDE SEQUENCE [LARGE SCALE GENOMIC DNA]</scope>
    <source>
        <strain evidence="5">cv. G19833</strain>
    </source>
</reference>
<dbReference type="PANTHER" id="PTHR10358">
    <property type="entry name" value="ENDOSULFINE"/>
    <property type="match status" value="1"/>
</dbReference>
<proteinExistence type="inferred from homology"/>
<evidence type="ECO:0000313" key="4">
    <source>
        <dbReference type="EMBL" id="ESW25544.1"/>
    </source>
</evidence>
<dbReference type="GO" id="GO:0005737">
    <property type="term" value="C:cytoplasm"/>
    <property type="evidence" value="ECO:0007669"/>
    <property type="project" value="TreeGrafter"/>
</dbReference>
<protein>
    <recommendedName>
        <fullName evidence="6">Endosulphine</fullName>
    </recommendedName>
</protein>
<name>V7C5X3_PHAVU</name>
<dbReference type="Pfam" id="PF04667">
    <property type="entry name" value="Endosulfine"/>
    <property type="match status" value="1"/>
</dbReference>
<dbReference type="eggNOG" id="ENOG502S1VS">
    <property type="taxonomic scope" value="Eukaryota"/>
</dbReference>
<reference evidence="4" key="1">
    <citation type="submission" date="2013-04" db="EMBL/GenBank/DDBJ databases">
        <authorList>
            <person name="Schmutz J."/>
            <person name="McClean P."/>
            <person name="Shu S."/>
            <person name="Cregan P."/>
            <person name="Rokhsar D."/>
            <person name="Jackson S."/>
        </authorList>
    </citation>
    <scope>NUCLEOTIDE SEQUENCE</scope>
</reference>